<dbReference type="Proteomes" id="UP000249910">
    <property type="component" value="Chromosome"/>
</dbReference>
<keyword evidence="3" id="KW-1185">Reference proteome</keyword>
<sequence length="144" mass="15508">MNKTTKLFVALGISTLALTSCSNTQMAITGLALAGVATGYLAYNWMNNPDASNAYEKTPKEVTQAVNDILKSSGYTVIKTENNSKDNTHMIEAQNNQGKKVDFAISPVASNPNQAKLYIKGTSFSGVSKAESQILLNKINKKLM</sequence>
<name>A0ABN5AYY4_9GAMM</name>
<evidence type="ECO:0008006" key="4">
    <source>
        <dbReference type="Google" id="ProtNLM"/>
    </source>
</evidence>
<dbReference type="RefSeq" id="WP_088773377.1">
    <property type="nucleotide sequence ID" value="NZ_AP023082.1"/>
</dbReference>
<proteinExistence type="predicted"/>
<keyword evidence="1" id="KW-0732">Signal</keyword>
<protein>
    <recommendedName>
        <fullName evidence="4">DUF3568 domain-containing protein</fullName>
    </recommendedName>
</protein>
<dbReference type="PROSITE" id="PS51257">
    <property type="entry name" value="PROKAR_LIPOPROTEIN"/>
    <property type="match status" value="1"/>
</dbReference>
<evidence type="ECO:0000313" key="2">
    <source>
        <dbReference type="EMBL" id="ASG68925.1"/>
    </source>
</evidence>
<feature type="chain" id="PRO_5047436231" description="DUF3568 domain-containing protein" evidence="1">
    <location>
        <begin position="28"/>
        <end position="144"/>
    </location>
</feature>
<gene>
    <name evidence="2" type="ORF">CDV26_11540</name>
</gene>
<dbReference type="Pfam" id="PF12092">
    <property type="entry name" value="DUF3568"/>
    <property type="match status" value="1"/>
</dbReference>
<dbReference type="EMBL" id="CP022132">
    <property type="protein sequence ID" value="ASG68925.1"/>
    <property type="molecule type" value="Genomic_DNA"/>
</dbReference>
<evidence type="ECO:0000256" key="1">
    <source>
        <dbReference type="SAM" id="SignalP"/>
    </source>
</evidence>
<organism evidence="2 3">
    <name type="scientific">Francisella halioticida</name>
    <dbReference type="NCBI Taxonomy" id="549298"/>
    <lineage>
        <taxon>Bacteria</taxon>
        <taxon>Pseudomonadati</taxon>
        <taxon>Pseudomonadota</taxon>
        <taxon>Gammaproteobacteria</taxon>
        <taxon>Thiotrichales</taxon>
        <taxon>Francisellaceae</taxon>
        <taxon>Francisella</taxon>
    </lineage>
</organism>
<evidence type="ECO:0000313" key="3">
    <source>
        <dbReference type="Proteomes" id="UP000249910"/>
    </source>
</evidence>
<dbReference type="InterPro" id="IPR021952">
    <property type="entry name" value="Flpp3-like"/>
</dbReference>
<accession>A0ABN5AYY4</accession>
<reference evidence="2 3" key="1">
    <citation type="submission" date="2017-06" db="EMBL/GenBank/DDBJ databases">
        <title>Complete genome of Francisella halioticida.</title>
        <authorList>
            <person name="Sjodin A."/>
        </authorList>
    </citation>
    <scope>NUCLEOTIDE SEQUENCE [LARGE SCALE GENOMIC DNA]</scope>
    <source>
        <strain evidence="2 3">DSM 23729</strain>
    </source>
</reference>
<feature type="signal peptide" evidence="1">
    <location>
        <begin position="1"/>
        <end position="27"/>
    </location>
</feature>